<feature type="compositionally biased region" description="Acidic residues" evidence="5">
    <location>
        <begin position="96"/>
        <end position="105"/>
    </location>
</feature>
<dbReference type="InterPro" id="IPR006311">
    <property type="entry name" value="TAT_signal"/>
</dbReference>
<feature type="compositionally biased region" description="Acidic residues" evidence="5">
    <location>
        <begin position="304"/>
        <end position="318"/>
    </location>
</feature>
<evidence type="ECO:0000256" key="5">
    <source>
        <dbReference type="SAM" id="MobiDB-lite"/>
    </source>
</evidence>
<dbReference type="GO" id="GO:0005509">
    <property type="term" value="F:calcium ion binding"/>
    <property type="evidence" value="ECO:0007669"/>
    <property type="project" value="InterPro"/>
</dbReference>
<dbReference type="CDD" id="cd00657">
    <property type="entry name" value="Ferritin_like"/>
    <property type="match status" value="1"/>
</dbReference>
<dbReference type="AlphaFoldDB" id="A0A6J4V798"/>
<dbReference type="SUPFAM" id="SSF47240">
    <property type="entry name" value="Ferritin-like"/>
    <property type="match status" value="1"/>
</dbReference>
<keyword evidence="4" id="KW-0106">Calcium</keyword>
<feature type="region of interest" description="Disordered" evidence="5">
    <location>
        <begin position="96"/>
        <end position="115"/>
    </location>
</feature>
<comment type="subcellular location">
    <subcellularLocation>
        <location evidence="1">Secreted</location>
    </subcellularLocation>
</comment>
<dbReference type="Pfam" id="PF18884">
    <property type="entry name" value="TSP3_bac"/>
    <property type="match status" value="3"/>
</dbReference>
<protein>
    <submittedName>
        <fullName evidence="6">Internalin, putative</fullName>
    </submittedName>
</protein>
<evidence type="ECO:0000313" key="6">
    <source>
        <dbReference type="EMBL" id="CAA9567413.1"/>
    </source>
</evidence>
<feature type="compositionally biased region" description="Acidic residues" evidence="5">
    <location>
        <begin position="327"/>
        <end position="336"/>
    </location>
</feature>
<dbReference type="Gene3D" id="1.20.1260.10">
    <property type="match status" value="1"/>
</dbReference>
<reference evidence="6" key="1">
    <citation type="submission" date="2020-02" db="EMBL/GenBank/DDBJ databases">
        <authorList>
            <person name="Meier V. D."/>
        </authorList>
    </citation>
    <scope>NUCLEOTIDE SEQUENCE</scope>
    <source>
        <strain evidence="6">AVDCRST_MAG70</strain>
    </source>
</reference>
<dbReference type="Gene3D" id="4.10.1080.10">
    <property type="entry name" value="TSP type-3 repeat"/>
    <property type="match status" value="1"/>
</dbReference>
<dbReference type="InterPro" id="IPR059100">
    <property type="entry name" value="TSP3_bac"/>
</dbReference>
<evidence type="ECO:0000256" key="4">
    <source>
        <dbReference type="ARBA" id="ARBA00022837"/>
    </source>
</evidence>
<dbReference type="InterPro" id="IPR012347">
    <property type="entry name" value="Ferritin-like"/>
</dbReference>
<dbReference type="PROSITE" id="PS51318">
    <property type="entry name" value="TAT"/>
    <property type="match status" value="1"/>
</dbReference>
<evidence type="ECO:0000256" key="2">
    <source>
        <dbReference type="ARBA" id="ARBA00022525"/>
    </source>
</evidence>
<evidence type="ECO:0000256" key="3">
    <source>
        <dbReference type="ARBA" id="ARBA00022729"/>
    </source>
</evidence>
<evidence type="ECO:0000256" key="1">
    <source>
        <dbReference type="ARBA" id="ARBA00004613"/>
    </source>
</evidence>
<name>A0A6J4V798_9BACT</name>
<dbReference type="InterPro" id="IPR052965">
    <property type="entry name" value="Pigment-catalase-like"/>
</dbReference>
<proteinExistence type="predicted"/>
<feature type="region of interest" description="Disordered" evidence="5">
    <location>
        <begin position="291"/>
        <end position="350"/>
    </location>
</feature>
<dbReference type="PANTHER" id="PTHR31694:SF26">
    <property type="entry name" value="OS05G0151100 PROTEIN"/>
    <property type="match status" value="1"/>
</dbReference>
<dbReference type="SUPFAM" id="SSF103647">
    <property type="entry name" value="TSP type-3 repeat"/>
    <property type="match status" value="1"/>
</dbReference>
<dbReference type="Pfam" id="PF13668">
    <property type="entry name" value="Ferritin_2"/>
    <property type="match status" value="1"/>
</dbReference>
<sequence>MRPTHERILEVVAEERRRIASRRAFVKGSARVAGGGALAVAFAAAPVGSNLSAALAQEFESDLDILNFALTLELLEATFYEEGLDTFDDEAFEEALGEEGTDDEGTPVASARGGSPSYIRDRIVEIGDHEQEHVDFLTTTITDLGFAPVEGGEFDFGDAFDSVEAFLETAQALENTGVAAYLGAAPAITDPALLAAAGSIATVEGRHAGYLNLLVGDSPFPEAFDDALSREEVLDRAGEFIVTPPTADEEVVVAPTATTAAAAPTATTAAAAPTATVAEAVDTDGDGLTDAEEVELGTDPTVIDTDDDGLTDAEEVELGTDPTVIDTDGDGVDDATEVNAGTDPVDPASV</sequence>
<dbReference type="InterPro" id="IPR028974">
    <property type="entry name" value="TSP_type-3_rpt"/>
</dbReference>
<accession>A0A6J4V798</accession>
<organism evidence="6">
    <name type="scientific">uncultured Thermomicrobiales bacterium</name>
    <dbReference type="NCBI Taxonomy" id="1645740"/>
    <lineage>
        <taxon>Bacteria</taxon>
        <taxon>Pseudomonadati</taxon>
        <taxon>Thermomicrobiota</taxon>
        <taxon>Thermomicrobia</taxon>
        <taxon>Thermomicrobiales</taxon>
        <taxon>environmental samples</taxon>
    </lineage>
</organism>
<gene>
    <name evidence="6" type="ORF">AVDCRST_MAG70-2161</name>
</gene>
<dbReference type="EMBL" id="CADCWH010000348">
    <property type="protein sequence ID" value="CAA9567413.1"/>
    <property type="molecule type" value="Genomic_DNA"/>
</dbReference>
<keyword evidence="3" id="KW-0732">Signal</keyword>
<dbReference type="InterPro" id="IPR009078">
    <property type="entry name" value="Ferritin-like_SF"/>
</dbReference>
<dbReference type="PANTHER" id="PTHR31694">
    <property type="entry name" value="DESICCATION-LIKE PROTEIN"/>
    <property type="match status" value="1"/>
</dbReference>
<keyword evidence="2" id="KW-0964">Secreted</keyword>